<dbReference type="Proteomes" id="UP000321638">
    <property type="component" value="Unassembled WGS sequence"/>
</dbReference>
<dbReference type="AlphaFoldDB" id="A0A5C8PD69"/>
<gene>
    <name evidence="3" type="ORF">FHP25_30590</name>
</gene>
<dbReference type="SUPFAM" id="SSF51735">
    <property type="entry name" value="NAD(P)-binding Rossmann-fold domains"/>
    <property type="match status" value="1"/>
</dbReference>
<dbReference type="CDD" id="cd05233">
    <property type="entry name" value="SDR_c"/>
    <property type="match status" value="1"/>
</dbReference>
<dbReference type="Pfam" id="PF13561">
    <property type="entry name" value="adh_short_C2"/>
    <property type="match status" value="1"/>
</dbReference>
<protein>
    <submittedName>
        <fullName evidence="3">SDR family oxidoreductase</fullName>
    </submittedName>
</protein>
<dbReference type="InterPro" id="IPR036291">
    <property type="entry name" value="NAD(P)-bd_dom_sf"/>
</dbReference>
<dbReference type="FunFam" id="3.40.50.720:FF:000084">
    <property type="entry name" value="Short-chain dehydrogenase reductase"/>
    <property type="match status" value="1"/>
</dbReference>
<dbReference type="EMBL" id="VDUZ01000045">
    <property type="protein sequence ID" value="TXL71314.1"/>
    <property type="molecule type" value="Genomic_DNA"/>
</dbReference>
<reference evidence="3 4" key="1">
    <citation type="submission" date="2019-06" db="EMBL/GenBank/DDBJ databases">
        <title>New taxonomy in bacterial strain CC-CFT640, isolated from vineyard.</title>
        <authorList>
            <person name="Lin S.-Y."/>
            <person name="Tsai C.-F."/>
            <person name="Young C.-C."/>
        </authorList>
    </citation>
    <scope>NUCLEOTIDE SEQUENCE [LARGE SCALE GENOMIC DNA]</scope>
    <source>
        <strain evidence="3 4">CC-CFT640</strain>
    </source>
</reference>
<name>A0A5C8PD69_9HYPH</name>
<dbReference type="PRINTS" id="PR00081">
    <property type="entry name" value="GDHRDH"/>
</dbReference>
<keyword evidence="2" id="KW-0560">Oxidoreductase</keyword>
<proteinExistence type="inferred from homology"/>
<dbReference type="GO" id="GO:0016491">
    <property type="term" value="F:oxidoreductase activity"/>
    <property type="evidence" value="ECO:0007669"/>
    <property type="project" value="UniProtKB-KW"/>
</dbReference>
<organism evidence="3 4">
    <name type="scientific">Vineibacter terrae</name>
    <dbReference type="NCBI Taxonomy" id="2586908"/>
    <lineage>
        <taxon>Bacteria</taxon>
        <taxon>Pseudomonadati</taxon>
        <taxon>Pseudomonadota</taxon>
        <taxon>Alphaproteobacteria</taxon>
        <taxon>Hyphomicrobiales</taxon>
        <taxon>Vineibacter</taxon>
    </lineage>
</organism>
<dbReference type="OrthoDB" id="9804774at2"/>
<dbReference type="PANTHER" id="PTHR24321">
    <property type="entry name" value="DEHYDROGENASES, SHORT CHAIN"/>
    <property type="match status" value="1"/>
</dbReference>
<sequence>MRLAGKIGIVTAAASGMGRAGALRFAREGAAVAVVDLDDEKAQAVVQEITRAGGKALALAGDLRRDDFAREIVGRTASAFGGLDFVWNHVGHPGPAAVEGVDMAEFERAVDLNLRTVLVTTDAAIPELRRRGGGALLYTASQSGIQGSAYSPVYSAMKFGVVGFVRALAKRLVREKIRVNVVCPGMVDTPMLRVFVSRPDSAGPRPNDIEAVVQQSTALNPTGRAAQPEEIANAALFLISDEASFITGVALPVDGGATA</sequence>
<evidence type="ECO:0000256" key="1">
    <source>
        <dbReference type="ARBA" id="ARBA00006484"/>
    </source>
</evidence>
<comment type="caution">
    <text evidence="3">The sequence shown here is derived from an EMBL/GenBank/DDBJ whole genome shotgun (WGS) entry which is preliminary data.</text>
</comment>
<dbReference type="PANTHER" id="PTHR24321:SF15">
    <property type="entry name" value="OXIDOREDUCTASE UCPA"/>
    <property type="match status" value="1"/>
</dbReference>
<dbReference type="Gene3D" id="3.40.50.720">
    <property type="entry name" value="NAD(P)-binding Rossmann-like Domain"/>
    <property type="match status" value="1"/>
</dbReference>
<keyword evidence="4" id="KW-1185">Reference proteome</keyword>
<evidence type="ECO:0000313" key="4">
    <source>
        <dbReference type="Proteomes" id="UP000321638"/>
    </source>
</evidence>
<comment type="similarity">
    <text evidence="1">Belongs to the short-chain dehydrogenases/reductases (SDR) family.</text>
</comment>
<dbReference type="InterPro" id="IPR002347">
    <property type="entry name" value="SDR_fam"/>
</dbReference>
<dbReference type="RefSeq" id="WP_147850802.1">
    <property type="nucleotide sequence ID" value="NZ_VDUZ01000045.1"/>
</dbReference>
<accession>A0A5C8PD69</accession>
<evidence type="ECO:0000313" key="3">
    <source>
        <dbReference type="EMBL" id="TXL71314.1"/>
    </source>
</evidence>
<evidence type="ECO:0000256" key="2">
    <source>
        <dbReference type="ARBA" id="ARBA00023002"/>
    </source>
</evidence>